<dbReference type="AlphaFoldDB" id="A0A1F6UUW7"/>
<gene>
    <name evidence="2" type="ORF">A2814_01570</name>
</gene>
<evidence type="ECO:0000256" key="1">
    <source>
        <dbReference type="SAM" id="Phobius"/>
    </source>
</evidence>
<organism evidence="2 3">
    <name type="scientific">Candidatus Nomurabacteria bacterium RIFCSPHIGHO2_01_FULL_38_19</name>
    <dbReference type="NCBI Taxonomy" id="1801732"/>
    <lineage>
        <taxon>Bacteria</taxon>
        <taxon>Candidatus Nomuraibacteriota</taxon>
    </lineage>
</organism>
<proteinExistence type="predicted"/>
<reference evidence="2 3" key="1">
    <citation type="journal article" date="2016" name="Nat. Commun.">
        <title>Thousands of microbial genomes shed light on interconnected biogeochemical processes in an aquifer system.</title>
        <authorList>
            <person name="Anantharaman K."/>
            <person name="Brown C.T."/>
            <person name="Hug L.A."/>
            <person name="Sharon I."/>
            <person name="Castelle C.J."/>
            <person name="Probst A.J."/>
            <person name="Thomas B.C."/>
            <person name="Singh A."/>
            <person name="Wilkins M.J."/>
            <person name="Karaoz U."/>
            <person name="Brodie E.L."/>
            <person name="Williams K.H."/>
            <person name="Hubbard S.S."/>
            <person name="Banfield J.F."/>
        </authorList>
    </citation>
    <scope>NUCLEOTIDE SEQUENCE [LARGE SCALE GENOMIC DNA]</scope>
</reference>
<comment type="caution">
    <text evidence="2">The sequence shown here is derived from an EMBL/GenBank/DDBJ whole genome shotgun (WGS) entry which is preliminary data.</text>
</comment>
<dbReference type="EMBL" id="MFTI01000004">
    <property type="protein sequence ID" value="OGI61152.1"/>
    <property type="molecule type" value="Genomic_DNA"/>
</dbReference>
<evidence type="ECO:0000313" key="2">
    <source>
        <dbReference type="EMBL" id="OGI61152.1"/>
    </source>
</evidence>
<keyword evidence="1" id="KW-0812">Transmembrane</keyword>
<name>A0A1F6UUW7_9BACT</name>
<keyword evidence="1" id="KW-1133">Transmembrane helix</keyword>
<protein>
    <submittedName>
        <fullName evidence="2">Uncharacterized protein</fullName>
    </submittedName>
</protein>
<feature type="transmembrane region" description="Helical" evidence="1">
    <location>
        <begin position="27"/>
        <end position="52"/>
    </location>
</feature>
<dbReference type="Proteomes" id="UP000177869">
    <property type="component" value="Unassembled WGS sequence"/>
</dbReference>
<sequence length="61" mass="7043">MNSKEKISTQNWLASGGENRQSGFLEIIIIIIIALLIMKYFGITISGMINWFTMFFRDVLK</sequence>
<keyword evidence="1" id="KW-0472">Membrane</keyword>
<accession>A0A1F6UUW7</accession>
<evidence type="ECO:0000313" key="3">
    <source>
        <dbReference type="Proteomes" id="UP000177869"/>
    </source>
</evidence>